<keyword evidence="4" id="KW-0808">Transferase</keyword>
<evidence type="ECO:0000256" key="5">
    <source>
        <dbReference type="ARBA" id="ARBA00023136"/>
    </source>
</evidence>
<evidence type="ECO:0000256" key="4">
    <source>
        <dbReference type="ARBA" id="ARBA00022679"/>
    </source>
</evidence>
<evidence type="ECO:0000313" key="8">
    <source>
        <dbReference type="Proteomes" id="UP001276564"/>
    </source>
</evidence>
<keyword evidence="5" id="KW-0472">Membrane</keyword>
<keyword evidence="2" id="KW-1003">Cell membrane</keyword>
<dbReference type="Proteomes" id="UP001276564">
    <property type="component" value="Unassembled WGS sequence"/>
</dbReference>
<organism evidence="7 8">
    <name type="scientific">Mesorhizobium abyssinicae</name>
    <dbReference type="NCBI Taxonomy" id="1209958"/>
    <lineage>
        <taxon>Bacteria</taxon>
        <taxon>Pseudomonadati</taxon>
        <taxon>Pseudomonadota</taxon>
        <taxon>Alphaproteobacteria</taxon>
        <taxon>Hyphomicrobiales</taxon>
        <taxon>Phyllobacteriaceae</taxon>
        <taxon>Mesorhizobium</taxon>
    </lineage>
</organism>
<name>A0ABU5AIA0_9HYPH</name>
<evidence type="ECO:0008006" key="9">
    <source>
        <dbReference type="Google" id="ProtNLM"/>
    </source>
</evidence>
<protein>
    <recommendedName>
        <fullName evidence="9">Lipid A biosynthesis lauroyl acyltransferase</fullName>
    </recommendedName>
</protein>
<evidence type="ECO:0000256" key="1">
    <source>
        <dbReference type="ARBA" id="ARBA00004533"/>
    </source>
</evidence>
<dbReference type="EMBL" id="JAVIIP010000002">
    <property type="protein sequence ID" value="MDX8537005.1"/>
    <property type="molecule type" value="Genomic_DNA"/>
</dbReference>
<evidence type="ECO:0000313" key="7">
    <source>
        <dbReference type="EMBL" id="MDX8537005.1"/>
    </source>
</evidence>
<dbReference type="RefSeq" id="WP_320319794.1">
    <property type="nucleotide sequence ID" value="NZ_JAVIIP010000002.1"/>
</dbReference>
<keyword evidence="3" id="KW-0997">Cell inner membrane</keyword>
<evidence type="ECO:0000256" key="2">
    <source>
        <dbReference type="ARBA" id="ARBA00022475"/>
    </source>
</evidence>
<keyword evidence="8" id="KW-1185">Reference proteome</keyword>
<comment type="caution">
    <text evidence="7">The sequence shown here is derived from an EMBL/GenBank/DDBJ whole genome shotgun (WGS) entry which is preliminary data.</text>
</comment>
<reference evidence="7 8" key="1">
    <citation type="submission" date="2023-08" db="EMBL/GenBank/DDBJ databases">
        <title>Implementing the SeqCode for naming new Mesorhizobium species isolated from Vachellia karroo root nodules.</title>
        <authorList>
            <person name="Van Lill M."/>
        </authorList>
    </citation>
    <scope>NUCLEOTIDE SEQUENCE [LARGE SCALE GENOMIC DNA]</scope>
    <source>
        <strain evidence="7 8">VK4B</strain>
    </source>
</reference>
<dbReference type="InterPro" id="IPR004960">
    <property type="entry name" value="LipA_acyltrans"/>
</dbReference>
<evidence type="ECO:0000256" key="6">
    <source>
        <dbReference type="ARBA" id="ARBA00023315"/>
    </source>
</evidence>
<gene>
    <name evidence="7" type="ORF">RFM23_05135</name>
</gene>
<keyword evidence="6" id="KW-0012">Acyltransferase</keyword>
<proteinExistence type="predicted"/>
<dbReference type="Pfam" id="PF03279">
    <property type="entry name" value="Lip_A_acyltrans"/>
    <property type="match status" value="1"/>
</dbReference>
<sequence>MRIGGCSPAIASTARGWGPGLEFSIRKRKRASGTRKIFAPEDFKFLLQLPAFAIVSCLVPERGWAAVCRSMERLGSASFAAQDSRVLQTLRSFGLAGDDDLRRVRATRHEHHIQIMRERLGGWNPAIALQGIEHLEAAQNAGHGAVLWIAHFSFNALAAKIAFARAGFEVFHVSRPEHGFTKSRFGIRFLNPIRIGAELRYAAGRVVIDRADPAASMNEARRLLRANKFVSITAGAWEGEVLVTARIGESGIEVASGAPRLAKIAGAPLLPVFVGRDDSTGQLHVVVERPIDLARHRDKADMIQGAAQEFADRHLPYLQSWPHQWRDWEKLTAFIPR</sequence>
<accession>A0ABU5AIA0</accession>
<comment type="subcellular location">
    <subcellularLocation>
        <location evidence="1">Cell inner membrane</location>
    </subcellularLocation>
</comment>
<evidence type="ECO:0000256" key="3">
    <source>
        <dbReference type="ARBA" id="ARBA00022519"/>
    </source>
</evidence>